<evidence type="ECO:0000256" key="5">
    <source>
        <dbReference type="ARBA" id="ARBA00022729"/>
    </source>
</evidence>
<name>A0AAN9ALH7_9CAEN</name>
<keyword evidence="13" id="KW-1185">Reference proteome</keyword>
<comment type="caution">
    <text evidence="12">The sequence shown here is derived from an EMBL/GenBank/DDBJ whole genome shotgun (WGS) entry which is preliminary data.</text>
</comment>
<dbReference type="PANTHER" id="PTHR10822:SF29">
    <property type="entry name" value="DIVISION ABNORMALLY DELAYED PROTEIN"/>
    <property type="match status" value="1"/>
</dbReference>
<evidence type="ECO:0000256" key="1">
    <source>
        <dbReference type="ARBA" id="ARBA00004609"/>
    </source>
</evidence>
<sequence length="336" mass="38044">MSTARIAQLVSEAQNRTSVSLTRLHKVPVSEHEAVVSNFFTALHRSVQSDNVDTSLDDIVRDFFTNLFPAVFNFVLSVQGQEERQPISHEYHACLKRYADQIQPFGNQADHLLKHLRRSMKHSMVFQDALKTFTNAMNSTEVISMDNNCRHALVRLQVCAGCRGVSLKGAEVKPCRGMCLNVMRGCLAKISEISSSWDELVVSFENLQVGMMGHYELQRMLMYMDMNISEAIMMAMDDSARIYDEVKVKCQNIPREDPNSKSTPSLPIMPDVTEAIPARDAMLLQTFHQEVKSLVRYLEDSRGMFNRLADALCQNEAEYTQDMQSATCWNGTTVGR</sequence>
<evidence type="ECO:0000256" key="4">
    <source>
        <dbReference type="ARBA" id="ARBA00022622"/>
    </source>
</evidence>
<gene>
    <name evidence="12" type="ORF">V1264_024250</name>
</gene>
<protein>
    <recommendedName>
        <fullName evidence="14">Glypican-5</fullName>
    </recommendedName>
</protein>
<keyword evidence="9" id="KW-0357">Heparan sulfate</keyword>
<dbReference type="GO" id="GO:0090263">
    <property type="term" value="P:positive regulation of canonical Wnt signaling pathway"/>
    <property type="evidence" value="ECO:0007669"/>
    <property type="project" value="TreeGrafter"/>
</dbReference>
<keyword evidence="4" id="KW-0336">GPI-anchor</keyword>
<comment type="subcellular location">
    <subcellularLocation>
        <location evidence="1">Cell membrane</location>
        <topology evidence="1">Lipid-anchor</topology>
        <topology evidence="1">GPI-anchor</topology>
    </subcellularLocation>
</comment>
<evidence type="ECO:0000256" key="3">
    <source>
        <dbReference type="ARBA" id="ARBA00022475"/>
    </source>
</evidence>
<dbReference type="EMBL" id="JBAMIC010003119">
    <property type="protein sequence ID" value="KAK7089061.1"/>
    <property type="molecule type" value="Genomic_DNA"/>
</dbReference>
<dbReference type="PANTHER" id="PTHR10822">
    <property type="entry name" value="GLYPICAN"/>
    <property type="match status" value="1"/>
</dbReference>
<keyword evidence="3" id="KW-1003">Cell membrane</keyword>
<evidence type="ECO:0000256" key="9">
    <source>
        <dbReference type="ARBA" id="ARBA00023207"/>
    </source>
</evidence>
<reference evidence="12 13" key="1">
    <citation type="submission" date="2024-02" db="EMBL/GenBank/DDBJ databases">
        <title>Chromosome-scale genome assembly of the rough periwinkle Littorina saxatilis.</title>
        <authorList>
            <person name="De Jode A."/>
            <person name="Faria R."/>
            <person name="Formenti G."/>
            <person name="Sims Y."/>
            <person name="Smith T.P."/>
            <person name="Tracey A."/>
            <person name="Wood J.M.D."/>
            <person name="Zagrodzka Z.B."/>
            <person name="Johannesson K."/>
            <person name="Butlin R.K."/>
            <person name="Leder E.H."/>
        </authorList>
    </citation>
    <scope>NUCLEOTIDE SEQUENCE [LARGE SCALE GENOMIC DNA]</scope>
    <source>
        <strain evidence="12">Snail1</strain>
        <tissue evidence="12">Muscle</tissue>
    </source>
</reference>
<keyword evidence="7" id="KW-0472">Membrane</keyword>
<organism evidence="12 13">
    <name type="scientific">Littorina saxatilis</name>
    <dbReference type="NCBI Taxonomy" id="31220"/>
    <lineage>
        <taxon>Eukaryota</taxon>
        <taxon>Metazoa</taxon>
        <taxon>Spiralia</taxon>
        <taxon>Lophotrochozoa</taxon>
        <taxon>Mollusca</taxon>
        <taxon>Gastropoda</taxon>
        <taxon>Caenogastropoda</taxon>
        <taxon>Littorinimorpha</taxon>
        <taxon>Littorinoidea</taxon>
        <taxon>Littorinidae</taxon>
        <taxon>Littorina</taxon>
    </lineage>
</organism>
<dbReference type="GO" id="GO:1905475">
    <property type="term" value="P:regulation of protein localization to membrane"/>
    <property type="evidence" value="ECO:0007669"/>
    <property type="project" value="TreeGrafter"/>
</dbReference>
<dbReference type="InterPro" id="IPR001863">
    <property type="entry name" value="Glypican"/>
</dbReference>
<evidence type="ECO:0000313" key="12">
    <source>
        <dbReference type="EMBL" id="KAK7089061.1"/>
    </source>
</evidence>
<accession>A0AAN9ALH7</accession>
<dbReference type="AlphaFoldDB" id="A0AAN9ALH7"/>
<evidence type="ECO:0000256" key="2">
    <source>
        <dbReference type="ARBA" id="ARBA00010260"/>
    </source>
</evidence>
<dbReference type="Pfam" id="PF01153">
    <property type="entry name" value="Glypican"/>
    <property type="match status" value="1"/>
</dbReference>
<dbReference type="Proteomes" id="UP001374579">
    <property type="component" value="Unassembled WGS sequence"/>
</dbReference>
<comment type="similarity">
    <text evidence="2 11">Belongs to the glypican family.</text>
</comment>
<dbReference type="GO" id="GO:0005576">
    <property type="term" value="C:extracellular region"/>
    <property type="evidence" value="ECO:0007669"/>
    <property type="project" value="TreeGrafter"/>
</dbReference>
<dbReference type="GO" id="GO:0009986">
    <property type="term" value="C:cell surface"/>
    <property type="evidence" value="ECO:0007669"/>
    <property type="project" value="TreeGrafter"/>
</dbReference>
<proteinExistence type="inferred from homology"/>
<dbReference type="GO" id="GO:0098552">
    <property type="term" value="C:side of membrane"/>
    <property type="evidence" value="ECO:0007669"/>
    <property type="project" value="UniProtKB-KW"/>
</dbReference>
<dbReference type="GO" id="GO:0005886">
    <property type="term" value="C:plasma membrane"/>
    <property type="evidence" value="ECO:0007669"/>
    <property type="project" value="UniProtKB-SubCell"/>
</dbReference>
<evidence type="ECO:0000256" key="7">
    <source>
        <dbReference type="ARBA" id="ARBA00023136"/>
    </source>
</evidence>
<evidence type="ECO:0000256" key="10">
    <source>
        <dbReference type="ARBA" id="ARBA00023288"/>
    </source>
</evidence>
<evidence type="ECO:0008006" key="14">
    <source>
        <dbReference type="Google" id="ProtNLM"/>
    </source>
</evidence>
<dbReference type="GO" id="GO:0016477">
    <property type="term" value="P:cell migration"/>
    <property type="evidence" value="ECO:0007669"/>
    <property type="project" value="TreeGrafter"/>
</dbReference>
<keyword evidence="6" id="KW-0654">Proteoglycan</keyword>
<evidence type="ECO:0000313" key="13">
    <source>
        <dbReference type="Proteomes" id="UP001374579"/>
    </source>
</evidence>
<evidence type="ECO:0000256" key="6">
    <source>
        <dbReference type="ARBA" id="ARBA00022974"/>
    </source>
</evidence>
<keyword evidence="5" id="KW-0732">Signal</keyword>
<keyword evidence="10" id="KW-0449">Lipoprotein</keyword>
<evidence type="ECO:0000256" key="11">
    <source>
        <dbReference type="RuleBase" id="RU003518"/>
    </source>
</evidence>
<evidence type="ECO:0000256" key="8">
    <source>
        <dbReference type="ARBA" id="ARBA00023180"/>
    </source>
</evidence>
<keyword evidence="8" id="KW-0325">Glycoprotein</keyword>